<reference evidence="1 2" key="1">
    <citation type="submission" date="2017-09" db="EMBL/GenBank/DDBJ databases">
        <title>Genomics of the genus Arcobacter.</title>
        <authorList>
            <person name="Perez-Cataluna A."/>
            <person name="Figueras M.J."/>
            <person name="Salas-Masso N."/>
        </authorList>
    </citation>
    <scope>NUCLEOTIDE SEQUENCE [LARGE SCALE GENOMIC DNA]</scope>
    <source>
        <strain evidence="1 2">DSM 18005</strain>
    </source>
</reference>
<dbReference type="EMBL" id="NXIF01000016">
    <property type="protein sequence ID" value="PKI81422.1"/>
    <property type="molecule type" value="Genomic_DNA"/>
</dbReference>
<organism evidence="1 2">
    <name type="scientific">Malaciobacter halophilus</name>
    <dbReference type="NCBI Taxonomy" id="197482"/>
    <lineage>
        <taxon>Bacteria</taxon>
        <taxon>Pseudomonadati</taxon>
        <taxon>Campylobacterota</taxon>
        <taxon>Epsilonproteobacteria</taxon>
        <taxon>Campylobacterales</taxon>
        <taxon>Arcobacteraceae</taxon>
        <taxon>Malaciobacter</taxon>
    </lineage>
</organism>
<accession>A0A2N1J4N3</accession>
<dbReference type="Proteomes" id="UP000233248">
    <property type="component" value="Unassembled WGS sequence"/>
</dbReference>
<evidence type="ECO:0000313" key="2">
    <source>
        <dbReference type="Proteomes" id="UP000233248"/>
    </source>
</evidence>
<evidence type="ECO:0000313" key="1">
    <source>
        <dbReference type="EMBL" id="PKI81422.1"/>
    </source>
</evidence>
<dbReference type="OrthoDB" id="5326713at2"/>
<comment type="caution">
    <text evidence="1">The sequence shown here is derived from an EMBL/GenBank/DDBJ whole genome shotgun (WGS) entry which is preliminary data.</text>
</comment>
<keyword evidence="2" id="KW-1185">Reference proteome</keyword>
<name>A0A2N1J4N3_9BACT</name>
<gene>
    <name evidence="1" type="ORF">CP960_04415</name>
</gene>
<dbReference type="RefSeq" id="WP_101184120.1">
    <property type="nucleotide sequence ID" value="NZ_CP031218.1"/>
</dbReference>
<dbReference type="KEGG" id="ahs:AHALO_2592"/>
<proteinExistence type="predicted"/>
<sequence>MIDLDILRKSDYILCFGQFLANTNEQIVEAINEAKKSNNAEVIYMHAVDSLALKDFYTQFIKYEAGSEEGISSLLLDTFVKNTSEKVQAYIDDLDIGYISAESSAGEEEFEEAFEKSLGKTNKTILVGEDIFSHKRVDNILKILSAIEKYSDLKLLSSMPIDTQDENIEEVEELLPFNGTVVYSYLDSSKDSNIVYASASFSRIAKVEDKANIKLTSNEGEVLKKLIVDDTLQSTIAICATNKKGSDFLSCGYIYKPVKIERLEE</sequence>
<dbReference type="AlphaFoldDB" id="A0A2N1J4N3"/>
<protein>
    <submittedName>
        <fullName evidence="1">Uncharacterized protein</fullName>
    </submittedName>
</protein>